<evidence type="ECO:0000313" key="2">
    <source>
        <dbReference type="EMBL" id="RRC95961.1"/>
    </source>
</evidence>
<feature type="domain" description="DUF5926" evidence="1">
    <location>
        <begin position="29"/>
        <end position="293"/>
    </location>
</feature>
<accession>A0A3P1SFA0</accession>
<dbReference type="InterPro" id="IPR045970">
    <property type="entry name" value="DUF5926"/>
</dbReference>
<protein>
    <recommendedName>
        <fullName evidence="1">DUF5926 domain-containing protein</fullName>
    </recommendedName>
</protein>
<keyword evidence="3" id="KW-1185">Reference proteome</keyword>
<organism evidence="2 3">
    <name type="scientific">Schaalia canis</name>
    <dbReference type="NCBI Taxonomy" id="100469"/>
    <lineage>
        <taxon>Bacteria</taxon>
        <taxon>Bacillati</taxon>
        <taxon>Actinomycetota</taxon>
        <taxon>Actinomycetes</taxon>
        <taxon>Actinomycetales</taxon>
        <taxon>Actinomycetaceae</taxon>
        <taxon>Schaalia</taxon>
    </lineage>
</organism>
<dbReference type="OrthoDB" id="5512013at2"/>
<name>A0A3P1SFA0_9ACTO</name>
<reference evidence="2 3" key="1">
    <citation type="submission" date="2018-11" db="EMBL/GenBank/DDBJ databases">
        <title>Genomes From Bacteria Associated with the Canine Oral Cavity: a Test Case for Automated Genome-Based Taxonomic Assignment.</title>
        <authorList>
            <person name="Coil D.A."/>
            <person name="Jospin G."/>
            <person name="Darling A.E."/>
            <person name="Wallis C."/>
            <person name="Davis I.J."/>
            <person name="Harris S."/>
            <person name="Eisen J.A."/>
            <person name="Holcombe L.J."/>
            <person name="O'Flynn C."/>
        </authorList>
    </citation>
    <scope>NUCLEOTIDE SEQUENCE [LARGE SCALE GENOMIC DNA]</scope>
    <source>
        <strain evidence="2 3">OH770</strain>
    </source>
</reference>
<gene>
    <name evidence="2" type="ORF">EII11_03700</name>
</gene>
<dbReference type="Proteomes" id="UP000280444">
    <property type="component" value="Unassembled WGS sequence"/>
</dbReference>
<evidence type="ECO:0000259" key="1">
    <source>
        <dbReference type="Pfam" id="PF19348"/>
    </source>
</evidence>
<dbReference type="RefSeq" id="WP_124868717.1">
    <property type="nucleotide sequence ID" value="NZ_RQZF01000002.1"/>
</dbReference>
<proteinExistence type="predicted"/>
<sequence>MGKASRRKKVINPANRPAYRAPIPFVDRPFEGLSAEKELVAMREIIPCATMTARTNADNGAVEFDLVTLVPDGNSAMVRGDGRVLVGLQTRSNSGDLSHDVAAAVLAAIDLKNNGGEGVVEIDVREPSPRLQDILDLDSFGDMELRENFAFWLNPDEELTHEMRHALEQNTEEVIPTEAVPGVEGMFWCSMNANFVRYVTDIDENQLFKALARLKVADAAHLGEGSRFVGAFRACGIAIPVFELPEGATAADVADAAATLAAGVEKALTVTDPLTHDERRAYQGLVSRQVTIR</sequence>
<evidence type="ECO:0000313" key="3">
    <source>
        <dbReference type="Proteomes" id="UP000280444"/>
    </source>
</evidence>
<dbReference type="Pfam" id="PF19348">
    <property type="entry name" value="DUF5926"/>
    <property type="match status" value="1"/>
</dbReference>
<comment type="caution">
    <text evidence="2">The sequence shown here is derived from an EMBL/GenBank/DDBJ whole genome shotgun (WGS) entry which is preliminary data.</text>
</comment>
<dbReference type="EMBL" id="RQZF01000002">
    <property type="protein sequence ID" value="RRC95961.1"/>
    <property type="molecule type" value="Genomic_DNA"/>
</dbReference>
<dbReference type="AlphaFoldDB" id="A0A3P1SFA0"/>